<dbReference type="EMBL" id="FYEZ01000003">
    <property type="protein sequence ID" value="SNC73284.1"/>
    <property type="molecule type" value="Genomic_DNA"/>
</dbReference>
<gene>
    <name evidence="2" type="ORF">SAMN05445756_1887</name>
</gene>
<evidence type="ECO:0000256" key="1">
    <source>
        <dbReference type="SAM" id="MobiDB-lite"/>
    </source>
</evidence>
<proteinExistence type="predicted"/>
<dbReference type="OrthoDB" id="5149339at2"/>
<accession>A0A212U5C5</accession>
<sequence length="203" mass="21177">MITKKSMTALIVTSCCALSACGDSSEKEVGSLHDLKNPPGVSVDYDPTNTPEAVSSRAKGAAVVRLLDVEPGHVQETDGGQPFEFVSIAAEIVEPLHGSGTAGETIHLEMMLPNGGNLEDVKSSLPEGDVVAIWGDHDAEGLALAEGAQVDDPPKFLFVDGLVYEDPESGDLENPMVAASEPGSPWPGAKTVDEVAQDIRDNA</sequence>
<feature type="region of interest" description="Disordered" evidence="1">
    <location>
        <begin position="169"/>
        <end position="190"/>
    </location>
</feature>
<protein>
    <submittedName>
        <fullName evidence="2">Uncharacterized protein</fullName>
    </submittedName>
</protein>
<keyword evidence="3" id="KW-1185">Reference proteome</keyword>
<evidence type="ECO:0000313" key="3">
    <source>
        <dbReference type="Proteomes" id="UP000198122"/>
    </source>
</evidence>
<dbReference type="Proteomes" id="UP000198122">
    <property type="component" value="Unassembled WGS sequence"/>
</dbReference>
<dbReference type="RefSeq" id="WP_088818881.1">
    <property type="nucleotide sequence ID" value="NZ_FYEZ01000003.1"/>
</dbReference>
<organism evidence="2 3">
    <name type="scientific">Kytococcus aerolatus</name>
    <dbReference type="NCBI Taxonomy" id="592308"/>
    <lineage>
        <taxon>Bacteria</taxon>
        <taxon>Bacillati</taxon>
        <taxon>Actinomycetota</taxon>
        <taxon>Actinomycetes</taxon>
        <taxon>Micrococcales</taxon>
        <taxon>Kytococcaceae</taxon>
        <taxon>Kytococcus</taxon>
    </lineage>
</organism>
<name>A0A212U5C5_9MICO</name>
<dbReference type="AlphaFoldDB" id="A0A212U5C5"/>
<reference evidence="2 3" key="1">
    <citation type="submission" date="2017-06" db="EMBL/GenBank/DDBJ databases">
        <authorList>
            <person name="Kim H.J."/>
            <person name="Triplett B.A."/>
        </authorList>
    </citation>
    <scope>NUCLEOTIDE SEQUENCE [LARGE SCALE GENOMIC DNA]</scope>
    <source>
        <strain evidence="2 3">DSM 22179</strain>
    </source>
</reference>
<evidence type="ECO:0000313" key="2">
    <source>
        <dbReference type="EMBL" id="SNC73284.1"/>
    </source>
</evidence>
<dbReference type="PROSITE" id="PS51257">
    <property type="entry name" value="PROKAR_LIPOPROTEIN"/>
    <property type="match status" value="1"/>
</dbReference>